<keyword evidence="4 6" id="KW-1133">Transmembrane helix</keyword>
<evidence type="ECO:0000256" key="5">
    <source>
        <dbReference type="ARBA" id="ARBA00023136"/>
    </source>
</evidence>
<feature type="transmembrane region" description="Helical" evidence="6">
    <location>
        <begin position="257"/>
        <end position="278"/>
    </location>
</feature>
<evidence type="ECO:0000256" key="4">
    <source>
        <dbReference type="ARBA" id="ARBA00022989"/>
    </source>
</evidence>
<reference evidence="7 8" key="1">
    <citation type="submission" date="2016-10" db="EMBL/GenBank/DDBJ databases">
        <authorList>
            <person name="de Groot N.N."/>
        </authorList>
    </citation>
    <scope>NUCLEOTIDE SEQUENCE [LARGE SCALE GENOMIC DNA]</scope>
    <source>
        <strain evidence="7 8">743A</strain>
    </source>
</reference>
<comment type="subcellular location">
    <subcellularLocation>
        <location evidence="1">Cell membrane</location>
        <topology evidence="1">Multi-pass membrane protein</topology>
    </subcellularLocation>
</comment>
<dbReference type="AlphaFoldDB" id="A0A1I6JRA3"/>
<organism evidence="7 8">
    <name type="scientific">Anaeromicropila populeti</name>
    <dbReference type="NCBI Taxonomy" id="37658"/>
    <lineage>
        <taxon>Bacteria</taxon>
        <taxon>Bacillati</taxon>
        <taxon>Bacillota</taxon>
        <taxon>Clostridia</taxon>
        <taxon>Lachnospirales</taxon>
        <taxon>Lachnospiraceae</taxon>
        <taxon>Anaeromicropila</taxon>
    </lineage>
</organism>
<feature type="transmembrane region" description="Helical" evidence="6">
    <location>
        <begin position="354"/>
        <end position="374"/>
    </location>
</feature>
<sequence length="464" mass="51045">MQKRKRYLNGKMLHTFAFLFLIIVLASLLTYMIPAGNFQRVENQSLNQTVVVPNSYKQVESSPVAPYKIFHKIFEAFCQEKTASLIFFILIIGGVFEIIMQTGCMISFCESILKKFMKKELLIIPVFVTLFSVFGFTMGLTTASVIFVPLGIAAAQSLKLDRMTGIAMVALGTNAGFTAGIFNPFSVGTAQIIAELPLYSGIWLRCVVLVVINFVTSLYLMYYAKKQRDKNINHSMEEEQKIEQGLEAGHKMTKKQIIILTEFAVSFLILTIGISAYKWQTADITAAFLLIGNVIGFSAGFGINQICNIFTEGCSKMIKGILVIGLAATIRLILSEGNILDTITYELTALIYHLPQWAQLLGIFFFNAAINLLITSGSAKAALVMPIFTPMADCLGLSRQSAVFAFQLGDGLTNLYSPVSTTLNGVLSVSEESYGNWVRFYTPLVGIYMIAGALLTILASAVSY</sequence>
<dbReference type="GO" id="GO:0005886">
    <property type="term" value="C:plasma membrane"/>
    <property type="evidence" value="ECO:0007669"/>
    <property type="project" value="UniProtKB-SubCell"/>
</dbReference>
<gene>
    <name evidence="7" type="ORF">SAMN05661086_01902</name>
</gene>
<proteinExistence type="predicted"/>
<feature type="transmembrane region" description="Helical" evidence="6">
    <location>
        <begin position="316"/>
        <end position="334"/>
    </location>
</feature>
<keyword evidence="3 6" id="KW-0812">Transmembrane</keyword>
<evidence type="ECO:0000313" key="7">
    <source>
        <dbReference type="EMBL" id="SFR81497.1"/>
    </source>
</evidence>
<dbReference type="STRING" id="37658.SAMN05661086_01902"/>
<evidence type="ECO:0000256" key="2">
    <source>
        <dbReference type="ARBA" id="ARBA00022475"/>
    </source>
</evidence>
<dbReference type="EMBL" id="FOYZ01000006">
    <property type="protein sequence ID" value="SFR81497.1"/>
    <property type="molecule type" value="Genomic_DNA"/>
</dbReference>
<dbReference type="PANTHER" id="PTHR43652:SF2">
    <property type="entry name" value="BASIC AMINO ACID ANTIPORTER YFCC-RELATED"/>
    <property type="match status" value="1"/>
</dbReference>
<keyword evidence="8" id="KW-1185">Reference proteome</keyword>
<accession>A0A1I6JRA3</accession>
<name>A0A1I6JRA3_9FIRM</name>
<dbReference type="InterPro" id="IPR018385">
    <property type="entry name" value="C4_dicarb_anaerob_car-like"/>
</dbReference>
<protein>
    <submittedName>
        <fullName evidence="7">Uncharacterized membrane protein YfcC, ion transporter superfamily</fullName>
    </submittedName>
</protein>
<dbReference type="OrthoDB" id="255482at2"/>
<dbReference type="InterPro" id="IPR051679">
    <property type="entry name" value="DASS-Related_Transporters"/>
</dbReference>
<keyword evidence="5 6" id="KW-0472">Membrane</keyword>
<keyword evidence="2" id="KW-1003">Cell membrane</keyword>
<dbReference type="PANTHER" id="PTHR43652">
    <property type="entry name" value="BASIC AMINO ACID ANTIPORTER YFCC-RELATED"/>
    <property type="match status" value="1"/>
</dbReference>
<feature type="transmembrane region" description="Helical" evidence="6">
    <location>
        <begin position="284"/>
        <end position="304"/>
    </location>
</feature>
<dbReference type="Proteomes" id="UP000199659">
    <property type="component" value="Unassembled WGS sequence"/>
</dbReference>
<feature type="transmembrane region" description="Helical" evidence="6">
    <location>
        <begin position="121"/>
        <end position="154"/>
    </location>
</feature>
<feature type="transmembrane region" description="Helical" evidence="6">
    <location>
        <begin position="202"/>
        <end position="222"/>
    </location>
</feature>
<feature type="transmembrane region" description="Helical" evidence="6">
    <location>
        <begin position="12"/>
        <end position="33"/>
    </location>
</feature>
<dbReference type="Pfam" id="PF03606">
    <property type="entry name" value="DcuC"/>
    <property type="match status" value="1"/>
</dbReference>
<feature type="transmembrane region" description="Helical" evidence="6">
    <location>
        <begin position="440"/>
        <end position="462"/>
    </location>
</feature>
<evidence type="ECO:0000256" key="6">
    <source>
        <dbReference type="SAM" id="Phobius"/>
    </source>
</evidence>
<evidence type="ECO:0000313" key="8">
    <source>
        <dbReference type="Proteomes" id="UP000199659"/>
    </source>
</evidence>
<evidence type="ECO:0000256" key="1">
    <source>
        <dbReference type="ARBA" id="ARBA00004651"/>
    </source>
</evidence>
<feature type="transmembrane region" description="Helical" evidence="6">
    <location>
        <begin position="85"/>
        <end position="109"/>
    </location>
</feature>
<evidence type="ECO:0000256" key="3">
    <source>
        <dbReference type="ARBA" id="ARBA00022692"/>
    </source>
</evidence>